<dbReference type="WBParaSite" id="SBAD_0001307401-mRNA-1">
    <property type="protein sequence ID" value="SBAD_0001307401-mRNA-1"/>
    <property type="gene ID" value="SBAD_0001307401"/>
</dbReference>
<keyword evidence="7" id="KW-1185">Reference proteome</keyword>
<dbReference type="InterPro" id="IPR001876">
    <property type="entry name" value="Znf_RanBP2"/>
</dbReference>
<accession>A0A183J9W6</accession>
<keyword evidence="1" id="KW-0479">Metal-binding</keyword>
<reference evidence="8" key="1">
    <citation type="submission" date="2016-06" db="UniProtKB">
        <authorList>
            <consortium name="WormBaseParasite"/>
        </authorList>
    </citation>
    <scope>IDENTIFICATION</scope>
</reference>
<feature type="domain" description="RanBP2-type" evidence="5">
    <location>
        <begin position="60"/>
        <end position="79"/>
    </location>
</feature>
<dbReference type="AlphaFoldDB" id="A0A183J9W6"/>
<gene>
    <name evidence="6" type="ORF">SBAD_LOCUS12664</name>
</gene>
<evidence type="ECO:0000313" key="6">
    <source>
        <dbReference type="EMBL" id="VDP50674.1"/>
    </source>
</evidence>
<evidence type="ECO:0000256" key="1">
    <source>
        <dbReference type="ARBA" id="ARBA00022723"/>
    </source>
</evidence>
<keyword evidence="3" id="KW-0862">Zinc</keyword>
<dbReference type="EMBL" id="UZAM01018436">
    <property type="protein sequence ID" value="VDP50674.1"/>
    <property type="molecule type" value="Genomic_DNA"/>
</dbReference>
<dbReference type="InterPro" id="IPR036443">
    <property type="entry name" value="Znf_RanBP2_sf"/>
</dbReference>
<dbReference type="PROSITE" id="PS01358">
    <property type="entry name" value="ZF_RANBP2_1"/>
    <property type="match status" value="1"/>
</dbReference>
<keyword evidence="2" id="KW-0863">Zinc-finger</keyword>
<evidence type="ECO:0000256" key="3">
    <source>
        <dbReference type="ARBA" id="ARBA00022833"/>
    </source>
</evidence>
<evidence type="ECO:0000256" key="4">
    <source>
        <dbReference type="SAM" id="MobiDB-lite"/>
    </source>
</evidence>
<evidence type="ECO:0000259" key="5">
    <source>
        <dbReference type="PROSITE" id="PS01358"/>
    </source>
</evidence>
<evidence type="ECO:0000313" key="7">
    <source>
        <dbReference type="Proteomes" id="UP000270296"/>
    </source>
</evidence>
<dbReference type="GO" id="GO:0008270">
    <property type="term" value="F:zinc ion binding"/>
    <property type="evidence" value="ECO:0007669"/>
    <property type="project" value="UniProtKB-KW"/>
</dbReference>
<evidence type="ECO:0000256" key="2">
    <source>
        <dbReference type="ARBA" id="ARBA00022771"/>
    </source>
</evidence>
<protein>
    <submittedName>
        <fullName evidence="8">RanBP2-type domain-containing protein</fullName>
    </submittedName>
</protein>
<feature type="region of interest" description="Disordered" evidence="4">
    <location>
        <begin position="1"/>
        <end position="25"/>
    </location>
</feature>
<proteinExistence type="predicted"/>
<name>A0A183J9W6_9BILA</name>
<evidence type="ECO:0000313" key="8">
    <source>
        <dbReference type="WBParaSite" id="SBAD_0001307401-mRNA-1"/>
    </source>
</evidence>
<organism evidence="8">
    <name type="scientific">Soboliphyme baturini</name>
    <dbReference type="NCBI Taxonomy" id="241478"/>
    <lineage>
        <taxon>Eukaryota</taxon>
        <taxon>Metazoa</taxon>
        <taxon>Ecdysozoa</taxon>
        <taxon>Nematoda</taxon>
        <taxon>Enoplea</taxon>
        <taxon>Dorylaimia</taxon>
        <taxon>Dioctophymatida</taxon>
        <taxon>Dioctophymatoidea</taxon>
        <taxon>Soboliphymatidae</taxon>
        <taxon>Soboliphyme</taxon>
    </lineage>
</organism>
<reference evidence="6 7" key="2">
    <citation type="submission" date="2018-11" db="EMBL/GenBank/DDBJ databases">
        <authorList>
            <consortium name="Pathogen Informatics"/>
        </authorList>
    </citation>
    <scope>NUCLEOTIDE SEQUENCE [LARGE SCALE GENOMIC DNA]</scope>
</reference>
<dbReference type="SUPFAM" id="SSF90209">
    <property type="entry name" value="Ran binding protein zinc finger-like"/>
    <property type="match status" value="1"/>
</dbReference>
<dbReference type="Proteomes" id="UP000270296">
    <property type="component" value="Unassembled WGS sequence"/>
</dbReference>
<sequence>MGTGARLRCSADENPKPQQSLAQSPSLPSAYRFYEGAAARDLSRVGIDNTPASNGQDFLWTCPHCSLANISKTLLCPRCLSFMDNV</sequence>